<evidence type="ECO:0000313" key="2">
    <source>
        <dbReference type="EMBL" id="CAE6477411.1"/>
    </source>
</evidence>
<evidence type="ECO:0000313" key="3">
    <source>
        <dbReference type="Proteomes" id="UP000663888"/>
    </source>
</evidence>
<accession>A0A8H3GWS1</accession>
<reference evidence="2" key="1">
    <citation type="submission" date="2021-01" db="EMBL/GenBank/DDBJ databases">
        <authorList>
            <person name="Kaushik A."/>
        </authorList>
    </citation>
    <scope>NUCLEOTIDE SEQUENCE</scope>
    <source>
        <strain evidence="2">AG4-R118</strain>
    </source>
</reference>
<dbReference type="AlphaFoldDB" id="A0A8H3GWS1"/>
<evidence type="ECO:0000256" key="1">
    <source>
        <dbReference type="SAM" id="MobiDB-lite"/>
    </source>
</evidence>
<organism evidence="2 3">
    <name type="scientific">Rhizoctonia solani</name>
    <dbReference type="NCBI Taxonomy" id="456999"/>
    <lineage>
        <taxon>Eukaryota</taxon>
        <taxon>Fungi</taxon>
        <taxon>Dikarya</taxon>
        <taxon>Basidiomycota</taxon>
        <taxon>Agaricomycotina</taxon>
        <taxon>Agaricomycetes</taxon>
        <taxon>Cantharellales</taxon>
        <taxon>Ceratobasidiaceae</taxon>
        <taxon>Rhizoctonia</taxon>
    </lineage>
</organism>
<protein>
    <submittedName>
        <fullName evidence="2">Uncharacterized protein</fullName>
    </submittedName>
</protein>
<comment type="caution">
    <text evidence="2">The sequence shown here is derived from an EMBL/GenBank/DDBJ whole genome shotgun (WGS) entry which is preliminary data.</text>
</comment>
<gene>
    <name evidence="2" type="ORF">RDB_LOCUS118414</name>
</gene>
<name>A0A8H3GWS1_9AGAM</name>
<sequence length="222" mass="25165">MSIAILCCRNLDGFNTTYFGNIISDFNFPQISEELITELEKRKFVPRLIATEKASGEHGHFAATQLWLLYALFGNLPRSEYSSLQNSLWNMLQATTELGTKVQEARQIREGLAVRILKDCDGQVNLGKYTYRIVEYIYEVGDYNGPEYDRVRQEIPSRLEEVSEVLRHVSSFTPSEIWSQTATQPPAEPPIALKSSVSGHTSIAIEPAPIDQNLERDEKLSH</sequence>
<feature type="region of interest" description="Disordered" evidence="1">
    <location>
        <begin position="177"/>
        <end position="198"/>
    </location>
</feature>
<proteinExistence type="predicted"/>
<dbReference type="EMBL" id="CAJMWX010001252">
    <property type="protein sequence ID" value="CAE6477411.1"/>
    <property type="molecule type" value="Genomic_DNA"/>
</dbReference>
<dbReference type="Proteomes" id="UP000663888">
    <property type="component" value="Unassembled WGS sequence"/>
</dbReference>